<feature type="binding site" evidence="1">
    <location>
        <position position="330"/>
    </location>
    <ligand>
        <name>Zn(2+)</name>
        <dbReference type="ChEBI" id="CHEBI:29105"/>
    </ligand>
</feature>
<reference evidence="2" key="1">
    <citation type="submission" date="2013-05" db="EMBL/GenBank/DDBJ databases">
        <title>Genome assembly of Cystobacter fuscus DSM 2262.</title>
        <authorList>
            <person name="Sharma G."/>
            <person name="Khatri I."/>
            <person name="Kaur C."/>
            <person name="Mayilraj S."/>
            <person name="Subramanian S."/>
        </authorList>
    </citation>
    <scope>NUCLEOTIDE SEQUENCE [LARGE SCALE GENOMIC DNA]</scope>
    <source>
        <strain evidence="2">DSM 2262</strain>
    </source>
</reference>
<dbReference type="OrthoDB" id="5291353at2"/>
<feature type="binding site" evidence="1">
    <location>
        <position position="289"/>
    </location>
    <ligand>
        <name>Zn(2+)</name>
        <dbReference type="ChEBI" id="CHEBI:29105"/>
    </ligand>
</feature>
<evidence type="ECO:0008006" key="4">
    <source>
        <dbReference type="Google" id="ProtNLM"/>
    </source>
</evidence>
<evidence type="ECO:0000313" key="2">
    <source>
        <dbReference type="EMBL" id="EPX57958.1"/>
    </source>
</evidence>
<dbReference type="Pfam" id="PF05147">
    <property type="entry name" value="LANC_like"/>
    <property type="match status" value="1"/>
</dbReference>
<protein>
    <recommendedName>
        <fullName evidence="4">Lanthionine biosynthesis cyclase LanC</fullName>
    </recommendedName>
</protein>
<comment type="caution">
    <text evidence="2">The sequence shown here is derived from an EMBL/GenBank/DDBJ whole genome shotgun (WGS) entry which is preliminary data.</text>
</comment>
<dbReference type="GO" id="GO:0005886">
    <property type="term" value="C:plasma membrane"/>
    <property type="evidence" value="ECO:0007669"/>
    <property type="project" value="TreeGrafter"/>
</dbReference>
<dbReference type="RefSeq" id="WP_002624745.1">
    <property type="nucleotide sequence ID" value="NZ_ANAH02000028.1"/>
</dbReference>
<keyword evidence="3" id="KW-1185">Reference proteome</keyword>
<dbReference type="InterPro" id="IPR007822">
    <property type="entry name" value="LANC-like"/>
</dbReference>
<dbReference type="GO" id="GO:0031179">
    <property type="term" value="P:peptide modification"/>
    <property type="evidence" value="ECO:0007669"/>
    <property type="project" value="InterPro"/>
</dbReference>
<sequence>MSALFDPERHQPLAGAAWDAAIARAAIDQIVQETRDTFTPDGLWPIHPNDAEPDDPPGPQASLYFGAAGVIWGLEHLAREGAVGPGPSFADHLLDIQRRNRWLFESEAWRRMLGTGWQTRSWLLGDAGVLFTWWKTAPSEPVLSALAEAIAENTEDPALELMWGAPGTMLAALALYRASGSARWADLYRAGARALEASFQRDESLGADIWTQTLYGERAQYLGPVHGFAGNAFALLQGRELLEPGQWASLSSRIARTLEATAIRSAHGINWAPRTGARRSGAPLLVQHCHGAPGMVTALSALDAPVDELLLGAGELTWTAGPLAKGANLCHGTAGNAYAFLKLFERTGDDEWLARARSFAMHAIQQSEAEAARLGRRRYSLWTGDLGLACFLWECIRASARFPTMDVL</sequence>
<dbReference type="InterPro" id="IPR012341">
    <property type="entry name" value="6hp_glycosidase-like_sf"/>
</dbReference>
<dbReference type="PRINTS" id="PR01950">
    <property type="entry name" value="LANCSUPER"/>
</dbReference>
<feature type="binding site" evidence="1">
    <location>
        <position position="331"/>
    </location>
    <ligand>
        <name>Zn(2+)</name>
        <dbReference type="ChEBI" id="CHEBI:29105"/>
    </ligand>
</feature>
<dbReference type="PANTHER" id="PTHR12736:SF21">
    <property type="entry name" value="LANC-LIKE PROTEIN 2"/>
    <property type="match status" value="1"/>
</dbReference>
<evidence type="ECO:0000256" key="1">
    <source>
        <dbReference type="PIRSR" id="PIRSR607822-1"/>
    </source>
</evidence>
<keyword evidence="1" id="KW-0862">Zinc</keyword>
<dbReference type="PANTHER" id="PTHR12736">
    <property type="entry name" value="LANC-LIKE PROTEIN"/>
    <property type="match status" value="1"/>
</dbReference>
<evidence type="ECO:0000313" key="3">
    <source>
        <dbReference type="Proteomes" id="UP000011682"/>
    </source>
</evidence>
<name>S9QN33_CYSF2</name>
<dbReference type="GO" id="GO:0046872">
    <property type="term" value="F:metal ion binding"/>
    <property type="evidence" value="ECO:0007669"/>
    <property type="project" value="UniProtKB-KW"/>
</dbReference>
<dbReference type="Proteomes" id="UP000011682">
    <property type="component" value="Unassembled WGS sequence"/>
</dbReference>
<dbReference type="Gene3D" id="1.50.10.10">
    <property type="match status" value="1"/>
</dbReference>
<accession>S9QN33</accession>
<proteinExistence type="predicted"/>
<dbReference type="SMART" id="SM01260">
    <property type="entry name" value="LANC_like"/>
    <property type="match status" value="1"/>
</dbReference>
<dbReference type="eggNOG" id="COG4403">
    <property type="taxonomic scope" value="Bacteria"/>
</dbReference>
<dbReference type="AlphaFoldDB" id="S9QN33"/>
<dbReference type="CDD" id="cd04794">
    <property type="entry name" value="euk_LANCL"/>
    <property type="match status" value="1"/>
</dbReference>
<dbReference type="EMBL" id="ANAH02000028">
    <property type="protein sequence ID" value="EPX57958.1"/>
    <property type="molecule type" value="Genomic_DNA"/>
</dbReference>
<organism evidence="2 3">
    <name type="scientific">Cystobacter fuscus (strain ATCC 25194 / DSM 2262 / NBRC 100088 / M29)</name>
    <dbReference type="NCBI Taxonomy" id="1242864"/>
    <lineage>
        <taxon>Bacteria</taxon>
        <taxon>Pseudomonadati</taxon>
        <taxon>Myxococcota</taxon>
        <taxon>Myxococcia</taxon>
        <taxon>Myxococcales</taxon>
        <taxon>Cystobacterineae</taxon>
        <taxon>Archangiaceae</taxon>
        <taxon>Cystobacter</taxon>
    </lineage>
</organism>
<keyword evidence="1" id="KW-0479">Metal-binding</keyword>
<dbReference type="SUPFAM" id="SSF158745">
    <property type="entry name" value="LanC-like"/>
    <property type="match status" value="1"/>
</dbReference>
<gene>
    <name evidence="2" type="ORF">D187_004492</name>
</gene>
<dbReference type="GO" id="GO:0005975">
    <property type="term" value="P:carbohydrate metabolic process"/>
    <property type="evidence" value="ECO:0007669"/>
    <property type="project" value="InterPro"/>
</dbReference>